<proteinExistence type="predicted"/>
<sequence>MPIRDFSTPAFASGGVRLALARRDDVNRNQYMLVLATGYGMAETRKGATLNCTTSSSAANAPALSPAGHPLIWFDANWDREPGDSTFPEGGLLNSLLAAEPPVVRLTGRGRTAADKLKGGERVAQEVEILLDEDELAHVCCYCGEPEMVDGERWKLCNDTASQPAYCCPTCAGQSVVRRNMTWLLKRLRG</sequence>
<reference evidence="1 2" key="1">
    <citation type="submission" date="2019-01" db="EMBL/GenBank/DDBJ databases">
        <title>Genome sequencing of the rare red list fungi Fomitopsis rosea.</title>
        <authorList>
            <person name="Buettner E."/>
            <person name="Kellner H."/>
        </authorList>
    </citation>
    <scope>NUCLEOTIDE SEQUENCE [LARGE SCALE GENOMIC DNA]</scope>
    <source>
        <strain evidence="1 2">DSM 105464</strain>
    </source>
</reference>
<comment type="caution">
    <text evidence="1">The sequence shown here is derived from an EMBL/GenBank/DDBJ whole genome shotgun (WGS) entry which is preliminary data.</text>
</comment>
<evidence type="ECO:0000313" key="1">
    <source>
        <dbReference type="EMBL" id="TFY68973.1"/>
    </source>
</evidence>
<dbReference type="Proteomes" id="UP000298390">
    <property type="component" value="Unassembled WGS sequence"/>
</dbReference>
<gene>
    <name evidence="1" type="ORF">EVJ58_g690</name>
</gene>
<accession>A0A4Y9Z540</accession>
<protein>
    <submittedName>
        <fullName evidence="1">Uncharacterized protein</fullName>
    </submittedName>
</protein>
<organism evidence="1 2">
    <name type="scientific">Rhodofomes roseus</name>
    <dbReference type="NCBI Taxonomy" id="34475"/>
    <lineage>
        <taxon>Eukaryota</taxon>
        <taxon>Fungi</taxon>
        <taxon>Dikarya</taxon>
        <taxon>Basidiomycota</taxon>
        <taxon>Agaricomycotina</taxon>
        <taxon>Agaricomycetes</taxon>
        <taxon>Polyporales</taxon>
        <taxon>Rhodofomes</taxon>
    </lineage>
</organism>
<dbReference type="EMBL" id="SEKV01000019">
    <property type="protein sequence ID" value="TFY68973.1"/>
    <property type="molecule type" value="Genomic_DNA"/>
</dbReference>
<name>A0A4Y9Z540_9APHY</name>
<dbReference type="AlphaFoldDB" id="A0A4Y9Z540"/>
<evidence type="ECO:0000313" key="2">
    <source>
        <dbReference type="Proteomes" id="UP000298390"/>
    </source>
</evidence>